<evidence type="ECO:0008006" key="4">
    <source>
        <dbReference type="Google" id="ProtNLM"/>
    </source>
</evidence>
<dbReference type="PANTHER" id="PTHR34989">
    <property type="entry name" value="PROTEIN HDED"/>
    <property type="match status" value="1"/>
</dbReference>
<feature type="transmembrane region" description="Helical" evidence="1">
    <location>
        <begin position="74"/>
        <end position="95"/>
    </location>
</feature>
<evidence type="ECO:0000256" key="1">
    <source>
        <dbReference type="SAM" id="Phobius"/>
    </source>
</evidence>
<name>A0A2Z2NW32_9GAMM</name>
<protein>
    <recommendedName>
        <fullName evidence="4">Acid-resistance membrane protein</fullName>
    </recommendedName>
</protein>
<sequence>MIAMKTLNAIPMLSDPETKRHLRNVGLVLSGLGVIAILIPQLITFAVEILLAWLLIVAGASGLLFSWRARGFLGWWYTGVTFLLTLILGLVFLVYPFSGVATMTLFLIALFALEGLASLWLSAQLRRTGVRSWTWMVFSGISSLALAVFIMLGWPGSAAWAIGLLIGVNLLTTGVSLVSIALSSQVAQMPLDS</sequence>
<gene>
    <name evidence="2" type="ORF">IMCC3135_28070</name>
</gene>
<evidence type="ECO:0000313" key="2">
    <source>
        <dbReference type="EMBL" id="ASJ75666.1"/>
    </source>
</evidence>
<reference evidence="2 3" key="1">
    <citation type="submission" date="2016-12" db="EMBL/GenBank/DDBJ databases">
        <authorList>
            <person name="Song W.-J."/>
            <person name="Kurnit D.M."/>
        </authorList>
    </citation>
    <scope>NUCLEOTIDE SEQUENCE [LARGE SCALE GENOMIC DNA]</scope>
    <source>
        <strain evidence="2 3">IMCC3135</strain>
    </source>
</reference>
<keyword evidence="1" id="KW-0812">Transmembrane</keyword>
<accession>A0A2Z2NW32</accession>
<dbReference type="GO" id="GO:0005886">
    <property type="term" value="C:plasma membrane"/>
    <property type="evidence" value="ECO:0007669"/>
    <property type="project" value="TreeGrafter"/>
</dbReference>
<dbReference type="Proteomes" id="UP000250079">
    <property type="component" value="Chromosome"/>
</dbReference>
<proteinExistence type="predicted"/>
<dbReference type="InterPro" id="IPR052712">
    <property type="entry name" value="Acid_resist_chaperone_HdeD"/>
</dbReference>
<dbReference type="OrthoDB" id="9815400at2"/>
<dbReference type="PANTHER" id="PTHR34989:SF1">
    <property type="entry name" value="PROTEIN HDED"/>
    <property type="match status" value="1"/>
</dbReference>
<feature type="transmembrane region" description="Helical" evidence="1">
    <location>
        <begin position="49"/>
        <end position="67"/>
    </location>
</feature>
<feature type="transmembrane region" description="Helical" evidence="1">
    <location>
        <begin position="21"/>
        <end position="43"/>
    </location>
</feature>
<dbReference type="Pfam" id="PF03729">
    <property type="entry name" value="DUF308"/>
    <property type="match status" value="2"/>
</dbReference>
<organism evidence="2 3">
    <name type="scientific">Granulosicoccus antarcticus IMCC3135</name>
    <dbReference type="NCBI Taxonomy" id="1192854"/>
    <lineage>
        <taxon>Bacteria</taxon>
        <taxon>Pseudomonadati</taxon>
        <taxon>Pseudomonadota</taxon>
        <taxon>Gammaproteobacteria</taxon>
        <taxon>Chromatiales</taxon>
        <taxon>Granulosicoccaceae</taxon>
        <taxon>Granulosicoccus</taxon>
    </lineage>
</organism>
<feature type="transmembrane region" description="Helical" evidence="1">
    <location>
        <begin position="101"/>
        <end position="121"/>
    </location>
</feature>
<dbReference type="InterPro" id="IPR005325">
    <property type="entry name" value="DUF308_memb"/>
</dbReference>
<keyword evidence="1" id="KW-1133">Transmembrane helix</keyword>
<feature type="transmembrane region" description="Helical" evidence="1">
    <location>
        <begin position="160"/>
        <end position="182"/>
    </location>
</feature>
<feature type="transmembrane region" description="Helical" evidence="1">
    <location>
        <begin position="133"/>
        <end position="154"/>
    </location>
</feature>
<dbReference type="KEGG" id="gai:IMCC3135_28070"/>
<dbReference type="EMBL" id="CP018632">
    <property type="protein sequence ID" value="ASJ75666.1"/>
    <property type="molecule type" value="Genomic_DNA"/>
</dbReference>
<dbReference type="AlphaFoldDB" id="A0A2Z2NW32"/>
<keyword evidence="1" id="KW-0472">Membrane</keyword>
<evidence type="ECO:0000313" key="3">
    <source>
        <dbReference type="Proteomes" id="UP000250079"/>
    </source>
</evidence>
<keyword evidence="3" id="KW-1185">Reference proteome</keyword>